<dbReference type="InterPro" id="IPR052252">
    <property type="entry name" value="CEMIP/CEMIP2"/>
</dbReference>
<comment type="caution">
    <text evidence="1">The sequence shown here is derived from an EMBL/GenBank/DDBJ whole genome shotgun (WGS) entry which is preliminary data.</text>
</comment>
<accession>A0ABD0QTT6</accession>
<organism evidence="1 2">
    <name type="scientific">Cirrhinus mrigala</name>
    <name type="common">Mrigala</name>
    <dbReference type="NCBI Taxonomy" id="683832"/>
    <lineage>
        <taxon>Eukaryota</taxon>
        <taxon>Metazoa</taxon>
        <taxon>Chordata</taxon>
        <taxon>Craniata</taxon>
        <taxon>Vertebrata</taxon>
        <taxon>Euteleostomi</taxon>
        <taxon>Actinopterygii</taxon>
        <taxon>Neopterygii</taxon>
        <taxon>Teleostei</taxon>
        <taxon>Ostariophysi</taxon>
        <taxon>Cypriniformes</taxon>
        <taxon>Cyprinidae</taxon>
        <taxon>Labeoninae</taxon>
        <taxon>Labeonini</taxon>
        <taxon>Cirrhinus</taxon>
    </lineage>
</organism>
<dbReference type="AlphaFoldDB" id="A0ABD0QTT6"/>
<gene>
    <name evidence="1" type="ORF">M9458_016722</name>
</gene>
<dbReference type="PANTHER" id="PTHR15535:SF15">
    <property type="entry name" value="CELL MIGRATION-INDUCING AND HYALURONAN-BINDING PROTEIN"/>
    <property type="match status" value="1"/>
</dbReference>
<reference evidence="1 2" key="1">
    <citation type="submission" date="2024-05" db="EMBL/GenBank/DDBJ databases">
        <title>Genome sequencing and assembly of Indian major carp, Cirrhinus mrigala (Hamilton, 1822).</title>
        <authorList>
            <person name="Mohindra V."/>
            <person name="Chowdhury L.M."/>
            <person name="Lal K."/>
            <person name="Jena J.K."/>
        </authorList>
    </citation>
    <scope>NUCLEOTIDE SEQUENCE [LARGE SCALE GENOMIC DNA]</scope>
    <source>
        <strain evidence="1">CM1030</strain>
        <tissue evidence="1">Blood</tissue>
    </source>
</reference>
<sequence length="70" mass="7665">MCALCPSTVRPQASISIDTLSNCSVLELADEPEGWTFGDRIVVASTDYSMHQAEEFSILPCPSCTRNQIK</sequence>
<dbReference type="EMBL" id="JAMKFB020000007">
    <property type="protein sequence ID" value="KAL0189623.1"/>
    <property type="molecule type" value="Genomic_DNA"/>
</dbReference>
<dbReference type="PANTHER" id="PTHR15535">
    <property type="entry name" value="TRANSMEMBRANE PROTEIN 2-RELATED"/>
    <property type="match status" value="1"/>
</dbReference>
<protein>
    <submittedName>
        <fullName evidence="1">Uncharacterized protein</fullName>
    </submittedName>
</protein>
<proteinExistence type="predicted"/>
<name>A0ABD0QTT6_CIRMR</name>
<evidence type="ECO:0000313" key="2">
    <source>
        <dbReference type="Proteomes" id="UP001529510"/>
    </source>
</evidence>
<keyword evidence="2" id="KW-1185">Reference proteome</keyword>
<feature type="non-terminal residue" evidence="1">
    <location>
        <position position="70"/>
    </location>
</feature>
<dbReference type="Proteomes" id="UP001529510">
    <property type="component" value="Unassembled WGS sequence"/>
</dbReference>
<evidence type="ECO:0000313" key="1">
    <source>
        <dbReference type="EMBL" id="KAL0189623.1"/>
    </source>
</evidence>